<evidence type="ECO:0000313" key="2">
    <source>
        <dbReference type="Proteomes" id="UP000274033"/>
    </source>
</evidence>
<accession>A0A3N9UDX8</accession>
<dbReference type="EMBL" id="RRCT01000009">
    <property type="protein sequence ID" value="RQW74457.1"/>
    <property type="molecule type" value="Genomic_DNA"/>
</dbReference>
<reference evidence="1 2" key="1">
    <citation type="journal article" date="2013" name="J. Microbiol.">
        <title>Lysinibacillus chungkukjangi sp. nov., isolated from Chungkukjang, Korean fermented soybean food.</title>
        <authorList>
            <person name="Kim S.J."/>
            <person name="Jang Y.H."/>
            <person name="Hamada M."/>
            <person name="Ahn J.H."/>
            <person name="Weon H.Y."/>
            <person name="Suzuki K."/>
            <person name="Whang K.S."/>
            <person name="Kwon S.W."/>
        </authorList>
    </citation>
    <scope>NUCLEOTIDE SEQUENCE [LARGE SCALE GENOMIC DNA]</scope>
    <source>
        <strain evidence="1 2">MCCC 1A12701</strain>
    </source>
</reference>
<organism evidence="1 2">
    <name type="scientific">Lysinibacillus composti</name>
    <dbReference type="NCBI Taxonomy" id="720633"/>
    <lineage>
        <taxon>Bacteria</taxon>
        <taxon>Bacillati</taxon>
        <taxon>Bacillota</taxon>
        <taxon>Bacilli</taxon>
        <taxon>Bacillales</taxon>
        <taxon>Bacillaceae</taxon>
        <taxon>Lysinibacillus</taxon>
    </lineage>
</organism>
<dbReference type="Proteomes" id="UP000274033">
    <property type="component" value="Unassembled WGS sequence"/>
</dbReference>
<name>A0A3N9UDX8_9BACI</name>
<evidence type="ECO:0008006" key="3">
    <source>
        <dbReference type="Google" id="ProtNLM"/>
    </source>
</evidence>
<gene>
    <name evidence="1" type="ORF">EBB45_11245</name>
</gene>
<sequence>MDNIHHLKNQITVVINLLNSTYINEIDSGLFQLLYKRYSDSLEILEKDRDVHQINIVGGVRAYLDHYTDYKNPLLGEMHKAEKLAKLLI</sequence>
<protein>
    <recommendedName>
        <fullName evidence="3">Bacteriocin immunity protein</fullName>
    </recommendedName>
</protein>
<dbReference type="AlphaFoldDB" id="A0A3N9UDX8"/>
<dbReference type="RefSeq" id="WP_124764722.1">
    <property type="nucleotide sequence ID" value="NZ_JAFBDY010000008.1"/>
</dbReference>
<evidence type="ECO:0000313" key="1">
    <source>
        <dbReference type="EMBL" id="RQW74457.1"/>
    </source>
</evidence>
<dbReference type="OrthoDB" id="2453885at2"/>
<keyword evidence="2" id="KW-1185">Reference proteome</keyword>
<comment type="caution">
    <text evidence="1">The sequence shown here is derived from an EMBL/GenBank/DDBJ whole genome shotgun (WGS) entry which is preliminary data.</text>
</comment>
<proteinExistence type="predicted"/>